<feature type="compositionally biased region" description="Polar residues" evidence="1">
    <location>
        <begin position="256"/>
        <end position="271"/>
    </location>
</feature>
<feature type="compositionally biased region" description="Low complexity" evidence="1">
    <location>
        <begin position="211"/>
        <end position="255"/>
    </location>
</feature>
<proteinExistence type="predicted"/>
<dbReference type="Proteomes" id="UP000218418">
    <property type="component" value="Chromosome"/>
</dbReference>
<organism evidence="3 4">
    <name type="scientific">Calothrix parasitica NIES-267</name>
    <dbReference type="NCBI Taxonomy" id="1973488"/>
    <lineage>
        <taxon>Bacteria</taxon>
        <taxon>Bacillati</taxon>
        <taxon>Cyanobacteriota</taxon>
        <taxon>Cyanophyceae</taxon>
        <taxon>Nostocales</taxon>
        <taxon>Calotrichaceae</taxon>
        <taxon>Calothrix</taxon>
    </lineage>
</organism>
<evidence type="ECO:0000313" key="3">
    <source>
        <dbReference type="EMBL" id="BAY83347.1"/>
    </source>
</evidence>
<dbReference type="OrthoDB" id="462679at2"/>
<name>A0A1Z4LQ55_9CYAN</name>
<dbReference type="PROSITE" id="PS51257">
    <property type="entry name" value="PROKAR_LIPOPROTEIN"/>
    <property type="match status" value="1"/>
</dbReference>
<feature type="chain" id="PRO_5012622328" description="Lipoprotein" evidence="2">
    <location>
        <begin position="25"/>
        <end position="298"/>
    </location>
</feature>
<evidence type="ECO:0000256" key="1">
    <source>
        <dbReference type="SAM" id="MobiDB-lite"/>
    </source>
</evidence>
<feature type="region of interest" description="Disordered" evidence="1">
    <location>
        <begin position="203"/>
        <end position="298"/>
    </location>
</feature>
<gene>
    <name evidence="3" type="ORF">NIES267_28340</name>
</gene>
<accession>A0A1Z4LQ55</accession>
<dbReference type="EMBL" id="AP018227">
    <property type="protein sequence ID" value="BAY83347.1"/>
    <property type="molecule type" value="Genomic_DNA"/>
</dbReference>
<evidence type="ECO:0000313" key="4">
    <source>
        <dbReference type="Proteomes" id="UP000218418"/>
    </source>
</evidence>
<keyword evidence="2" id="KW-0732">Signal</keyword>
<keyword evidence="4" id="KW-1185">Reference proteome</keyword>
<dbReference type="AlphaFoldDB" id="A0A1Z4LQ55"/>
<protein>
    <recommendedName>
        <fullName evidence="5">Lipoprotein</fullName>
    </recommendedName>
</protein>
<sequence length="298" mass="32969">MTILRKFTAIFLALSLCFTTVACGGDATTSSTPQARNVSRTTTNTRISDGEYPVQQASYNDADGQYTLFLLNSPSPTFKTNQLQMARLTEEQIKEGKNSYLKVENGQPALYLTPDFKIEYTQNVTETRTDPNTGQQRTVVVQRNNGFWAPFAGAVAGQAIGSLLFRPQYYVPPAYQPGRTSYTGFGGYGSSYDGAVNRYRERYNEPPAAVRNRTNFRTTGNVRRNNRNNSNVRRTTPSRNTGNSRSTGSGFGSSTLKQSGKSGSVRNRPSNRSFGSGTRSRSTRTRSRGSFGSGRRRR</sequence>
<evidence type="ECO:0000256" key="2">
    <source>
        <dbReference type="SAM" id="SignalP"/>
    </source>
</evidence>
<reference evidence="3 4" key="1">
    <citation type="submission" date="2017-06" db="EMBL/GenBank/DDBJ databases">
        <title>Genome sequencing of cyanobaciteial culture collection at National Institute for Environmental Studies (NIES).</title>
        <authorList>
            <person name="Hirose Y."/>
            <person name="Shimura Y."/>
            <person name="Fujisawa T."/>
            <person name="Nakamura Y."/>
            <person name="Kawachi M."/>
        </authorList>
    </citation>
    <scope>NUCLEOTIDE SEQUENCE [LARGE SCALE GENOMIC DNA]</scope>
    <source>
        <strain evidence="3 4">NIES-267</strain>
    </source>
</reference>
<feature type="signal peptide" evidence="2">
    <location>
        <begin position="1"/>
        <end position="24"/>
    </location>
</feature>
<evidence type="ECO:0008006" key="5">
    <source>
        <dbReference type="Google" id="ProtNLM"/>
    </source>
</evidence>